<dbReference type="OrthoDB" id="9793197at2"/>
<reference evidence="3" key="1">
    <citation type="submission" date="2018-03" db="EMBL/GenBank/DDBJ databases">
        <authorList>
            <person name="Zecchin S."/>
        </authorList>
    </citation>
    <scope>NUCLEOTIDE SEQUENCE [LARGE SCALE GENOMIC DNA]</scope>
</reference>
<keyword evidence="3" id="KW-1185">Reference proteome</keyword>
<dbReference type="Pfam" id="PF12654">
    <property type="entry name" value="DUF3786"/>
    <property type="match status" value="1"/>
</dbReference>
<proteinExistence type="predicted"/>
<gene>
    <name evidence="2" type="ORF">NBG4_860002</name>
</gene>
<dbReference type="Proteomes" id="UP000245125">
    <property type="component" value="Unassembled WGS sequence"/>
</dbReference>
<dbReference type="EMBL" id="OUUY01000137">
    <property type="protein sequence ID" value="SPQ02017.1"/>
    <property type="molecule type" value="Genomic_DNA"/>
</dbReference>
<protein>
    <recommendedName>
        <fullName evidence="1">DUF3786 domain-containing protein</fullName>
    </recommendedName>
</protein>
<name>A0A2U3QKV8_9BACT</name>
<evidence type="ECO:0000313" key="2">
    <source>
        <dbReference type="EMBL" id="SPQ02017.1"/>
    </source>
</evidence>
<organism evidence="2 3">
    <name type="scientific">Candidatus Sulfobium mesophilum</name>
    <dbReference type="NCBI Taxonomy" id="2016548"/>
    <lineage>
        <taxon>Bacteria</taxon>
        <taxon>Pseudomonadati</taxon>
        <taxon>Nitrospirota</taxon>
        <taxon>Nitrospiria</taxon>
        <taxon>Nitrospirales</taxon>
        <taxon>Nitrospiraceae</taxon>
        <taxon>Candidatus Sulfobium</taxon>
    </lineage>
</organism>
<sequence>MLGYNTLMSSGEEKLWQTISALSPEEICSRTGALFDAATGLYTLKSFGKDFFISPKEKRIFSNAGENEFFLKKPGYFFRLSVLGYLSVSKKLMLSGKLINPVNMKSGQLFFRGTHVLPLSGLAQKYDTDRDAFLRKGEEYGAEKAAYGDASVTLHPFPNVPVVLILWLADEEFEARANILFDSSVEDQMPIDVVWSIAMLTVISFV</sequence>
<evidence type="ECO:0000259" key="1">
    <source>
        <dbReference type="Pfam" id="PF12654"/>
    </source>
</evidence>
<dbReference type="AlphaFoldDB" id="A0A2U3QKV8"/>
<dbReference type="InterPro" id="IPR024264">
    <property type="entry name" value="DUF3786"/>
</dbReference>
<feature type="domain" description="DUF3786" evidence="1">
    <location>
        <begin position="24"/>
        <end position="202"/>
    </location>
</feature>
<accession>A0A2U3QKV8</accession>
<evidence type="ECO:0000313" key="3">
    <source>
        <dbReference type="Proteomes" id="UP000245125"/>
    </source>
</evidence>